<comment type="subcellular location">
    <subcellularLocation>
        <location evidence="1">Membrane</location>
        <topology evidence="1">Multi-pass membrane protein</topology>
    </subcellularLocation>
</comment>
<evidence type="ECO:0000313" key="8">
    <source>
        <dbReference type="Proteomes" id="UP001530377"/>
    </source>
</evidence>
<feature type="transmembrane region" description="Helical" evidence="6">
    <location>
        <begin position="247"/>
        <end position="268"/>
    </location>
</feature>
<protein>
    <recommendedName>
        <fullName evidence="9">UDP-galactose transporter</fullName>
    </recommendedName>
</protein>
<dbReference type="EMBL" id="JALLPB020000163">
    <property type="protein sequence ID" value="KAL3816151.1"/>
    <property type="molecule type" value="Genomic_DNA"/>
</dbReference>
<evidence type="ECO:0000256" key="2">
    <source>
        <dbReference type="ARBA" id="ARBA00022692"/>
    </source>
</evidence>
<feature type="transmembrane region" description="Helical" evidence="6">
    <location>
        <begin position="148"/>
        <end position="169"/>
    </location>
</feature>
<reference evidence="7 8" key="1">
    <citation type="submission" date="2024-10" db="EMBL/GenBank/DDBJ databases">
        <title>Updated reference genomes for cyclostephanoid diatoms.</title>
        <authorList>
            <person name="Roberts W.R."/>
            <person name="Alverson A.J."/>
        </authorList>
    </citation>
    <scope>NUCLEOTIDE SEQUENCE [LARGE SCALE GENOMIC DNA]</scope>
    <source>
        <strain evidence="7 8">AJA228-03</strain>
    </source>
</reference>
<feature type="transmembrane region" description="Helical" evidence="6">
    <location>
        <begin position="337"/>
        <end position="357"/>
    </location>
</feature>
<evidence type="ECO:0000256" key="1">
    <source>
        <dbReference type="ARBA" id="ARBA00004141"/>
    </source>
</evidence>
<evidence type="ECO:0000313" key="7">
    <source>
        <dbReference type="EMBL" id="KAL3816151.1"/>
    </source>
</evidence>
<dbReference type="GO" id="GO:0016020">
    <property type="term" value="C:membrane"/>
    <property type="evidence" value="ECO:0007669"/>
    <property type="project" value="UniProtKB-SubCell"/>
</dbReference>
<evidence type="ECO:0000256" key="4">
    <source>
        <dbReference type="ARBA" id="ARBA00023136"/>
    </source>
</evidence>
<dbReference type="Pfam" id="PF04142">
    <property type="entry name" value="Nuc_sug_transp"/>
    <property type="match status" value="1"/>
</dbReference>
<dbReference type="PANTHER" id="PTHR10231">
    <property type="entry name" value="NUCLEOTIDE-SUGAR TRANSMEMBRANE TRANSPORTER"/>
    <property type="match status" value="1"/>
</dbReference>
<feature type="region of interest" description="Disordered" evidence="5">
    <location>
        <begin position="1"/>
        <end position="59"/>
    </location>
</feature>
<dbReference type="PIRSF" id="PIRSF005799">
    <property type="entry name" value="UDP-gal_transpt"/>
    <property type="match status" value="1"/>
</dbReference>
<proteinExistence type="predicted"/>
<organism evidence="7 8">
    <name type="scientific">Cyclostephanos tholiformis</name>
    <dbReference type="NCBI Taxonomy" id="382380"/>
    <lineage>
        <taxon>Eukaryota</taxon>
        <taxon>Sar</taxon>
        <taxon>Stramenopiles</taxon>
        <taxon>Ochrophyta</taxon>
        <taxon>Bacillariophyta</taxon>
        <taxon>Coscinodiscophyceae</taxon>
        <taxon>Thalassiosirophycidae</taxon>
        <taxon>Stephanodiscales</taxon>
        <taxon>Stephanodiscaceae</taxon>
        <taxon>Cyclostephanos</taxon>
    </lineage>
</organism>
<feature type="compositionally biased region" description="Polar residues" evidence="5">
    <location>
        <begin position="1"/>
        <end position="16"/>
    </location>
</feature>
<keyword evidence="8" id="KW-1185">Reference proteome</keyword>
<dbReference type="InterPro" id="IPR037185">
    <property type="entry name" value="EmrE-like"/>
</dbReference>
<dbReference type="Proteomes" id="UP001530377">
    <property type="component" value="Unassembled WGS sequence"/>
</dbReference>
<name>A0ABD3RVA7_9STRA</name>
<accession>A0ABD3RVA7</accession>
<evidence type="ECO:0000256" key="5">
    <source>
        <dbReference type="SAM" id="MobiDB-lite"/>
    </source>
</evidence>
<dbReference type="NCBIfam" id="TIGR00803">
    <property type="entry name" value="nst"/>
    <property type="match status" value="1"/>
</dbReference>
<evidence type="ECO:0000256" key="6">
    <source>
        <dbReference type="SAM" id="Phobius"/>
    </source>
</evidence>
<gene>
    <name evidence="7" type="ORF">ACHAXA_001638</name>
</gene>
<keyword evidence="3 6" id="KW-1133">Transmembrane helix</keyword>
<evidence type="ECO:0000256" key="3">
    <source>
        <dbReference type="ARBA" id="ARBA00022989"/>
    </source>
</evidence>
<dbReference type="SUPFAM" id="SSF103481">
    <property type="entry name" value="Multidrug resistance efflux transporter EmrE"/>
    <property type="match status" value="2"/>
</dbReference>
<sequence length="435" mass="47190">MSSLRSRTPPAQSRNNIGGLHDHDSGQMESEPGPQESQKLLKESSARPPPEAKSATMTDAVSALGSKNDQAFRLFLLFMMTAQNTSVVLVSRYTRVGVSNEDLYNINDIVMITEVGKLFLAAALEYRITNGQLLRSIRENIIEQPLDFFRILIPSLLYLMQNSMLYIAISNLTAPMFQVTYQCKLLTTAIVSVIMLQRRYNVKQWICLTVLGFGVAVVVLGASEGGKKAGGDGGKGDKDDSANAQNLVTGLAAVTIACLCSAFAGVYFEKVLKHSTNDGGQARAPVSMWMRNVQMAFFSICIAMINMYREYGDRGYTGEIDADNNPVPKPFMHGFTAWAWVIVALQAGGGMLVAAVIKYADNVLKGMATGVSVATGTFFSMFLFGTTLSLQFGIGSMMILLSVYFFSNDLPASCTGGGAKNKAKLDAEMKPMLPK</sequence>
<dbReference type="InterPro" id="IPR007271">
    <property type="entry name" value="Nuc_sug_transpt"/>
</dbReference>
<feature type="transmembrane region" description="Helical" evidence="6">
    <location>
        <begin position="378"/>
        <end position="406"/>
    </location>
</feature>
<comment type="caution">
    <text evidence="7">The sequence shown here is derived from an EMBL/GenBank/DDBJ whole genome shotgun (WGS) entry which is preliminary data.</text>
</comment>
<feature type="transmembrane region" description="Helical" evidence="6">
    <location>
        <begin position="289"/>
        <end position="308"/>
    </location>
</feature>
<keyword evidence="4 6" id="KW-0472">Membrane</keyword>
<keyword evidence="2 6" id="KW-0812">Transmembrane</keyword>
<feature type="transmembrane region" description="Helical" evidence="6">
    <location>
        <begin position="205"/>
        <end position="223"/>
    </location>
</feature>
<dbReference type="AlphaFoldDB" id="A0ABD3RVA7"/>
<evidence type="ECO:0008006" key="9">
    <source>
        <dbReference type="Google" id="ProtNLM"/>
    </source>
</evidence>